<dbReference type="EMBL" id="JAODOR010000009">
    <property type="protein sequence ID" value="MCT9002322.1"/>
    <property type="molecule type" value="Genomic_DNA"/>
</dbReference>
<dbReference type="Pfam" id="PF03453">
    <property type="entry name" value="MoeA_N"/>
    <property type="match status" value="1"/>
</dbReference>
<dbReference type="Gene3D" id="2.170.190.11">
    <property type="entry name" value="Molybdopterin biosynthesis moea protein, domain 3"/>
    <property type="match status" value="1"/>
</dbReference>
<dbReference type="Proteomes" id="UP001300496">
    <property type="component" value="Unassembled WGS sequence"/>
</dbReference>
<dbReference type="SUPFAM" id="SSF63882">
    <property type="entry name" value="MoeA N-terminal region -like"/>
    <property type="match status" value="1"/>
</dbReference>
<dbReference type="RefSeq" id="WP_261606857.1">
    <property type="nucleotide sequence ID" value="NZ_JAODOR010000009.1"/>
</dbReference>
<dbReference type="InterPro" id="IPR005111">
    <property type="entry name" value="MoeA_C_domain_IV"/>
</dbReference>
<keyword evidence="7" id="KW-0479">Metal-binding</keyword>
<reference evidence="9 10" key="1">
    <citation type="journal article" date="2024" name="Int. J. Syst. Evol. Microbiol.">
        <title>Microbacterium memoriense sp. nov., a member of the Actinomycetota from marine beach sediment of the north coast of Portugal.</title>
        <authorList>
            <person name="Santos J.D.N.D."/>
            <person name="Klimek D."/>
            <person name="Calusinska M."/>
            <person name="Lobo-da-Cunha A."/>
            <person name="Catita J."/>
            <person name="Goncalves H."/>
            <person name="Gonzalez I."/>
            <person name="Lage O.M."/>
        </authorList>
    </citation>
    <scope>NUCLEOTIDE SEQUENCE [LARGE SCALE GENOMIC DNA]</scope>
    <source>
        <strain evidence="9 10">PMIC_1C1B</strain>
    </source>
</reference>
<evidence type="ECO:0000256" key="3">
    <source>
        <dbReference type="ARBA" id="ARBA00010763"/>
    </source>
</evidence>
<evidence type="ECO:0000256" key="4">
    <source>
        <dbReference type="ARBA" id="ARBA00022505"/>
    </source>
</evidence>
<dbReference type="EC" id="2.10.1.1" evidence="7"/>
<gene>
    <name evidence="9" type="ORF">N4R40_08085</name>
</gene>
<keyword evidence="5 7" id="KW-0501">Molybdenum cofactor biosynthesis</keyword>
<dbReference type="NCBIfam" id="NF045515">
    <property type="entry name" value="Glp_gephyrin"/>
    <property type="match status" value="1"/>
</dbReference>
<dbReference type="SUPFAM" id="SSF63867">
    <property type="entry name" value="MoeA C-terminal domain-like"/>
    <property type="match status" value="1"/>
</dbReference>
<comment type="function">
    <text evidence="1 7">Catalyzes the insertion of molybdate into adenylated molybdopterin with the concomitant release of AMP.</text>
</comment>
<dbReference type="InterPro" id="IPR038987">
    <property type="entry name" value="MoeA-like"/>
</dbReference>
<dbReference type="PANTHER" id="PTHR10192:SF5">
    <property type="entry name" value="GEPHYRIN"/>
    <property type="match status" value="1"/>
</dbReference>
<evidence type="ECO:0000256" key="7">
    <source>
        <dbReference type="RuleBase" id="RU365090"/>
    </source>
</evidence>
<organism evidence="9 10">
    <name type="scientific">Microbacterium memoriense</name>
    <dbReference type="NCBI Taxonomy" id="2978350"/>
    <lineage>
        <taxon>Bacteria</taxon>
        <taxon>Bacillati</taxon>
        <taxon>Actinomycetota</taxon>
        <taxon>Actinomycetes</taxon>
        <taxon>Micrococcales</taxon>
        <taxon>Microbacteriaceae</taxon>
        <taxon>Microbacterium</taxon>
    </lineage>
</organism>
<dbReference type="InterPro" id="IPR036135">
    <property type="entry name" value="MoeA_linker/N_sf"/>
</dbReference>
<keyword evidence="4 7" id="KW-0500">Molybdenum</keyword>
<keyword evidence="10" id="KW-1185">Reference proteome</keyword>
<comment type="pathway">
    <text evidence="2 7">Cofactor biosynthesis; molybdopterin biosynthesis.</text>
</comment>
<feature type="domain" description="MoaB/Mog" evidence="8">
    <location>
        <begin position="205"/>
        <end position="345"/>
    </location>
</feature>
<evidence type="ECO:0000313" key="9">
    <source>
        <dbReference type="EMBL" id="MCT9002322.1"/>
    </source>
</evidence>
<dbReference type="InterPro" id="IPR005110">
    <property type="entry name" value="MoeA_linker/N"/>
</dbReference>
<dbReference type="Pfam" id="PF00994">
    <property type="entry name" value="MoCF_biosynth"/>
    <property type="match status" value="1"/>
</dbReference>
<dbReference type="SUPFAM" id="SSF53218">
    <property type="entry name" value="Molybdenum cofactor biosynthesis proteins"/>
    <property type="match status" value="1"/>
</dbReference>
<keyword evidence="7" id="KW-0808">Transferase</keyword>
<dbReference type="InterPro" id="IPR001453">
    <property type="entry name" value="MoaB/Mog_dom"/>
</dbReference>
<evidence type="ECO:0000313" key="10">
    <source>
        <dbReference type="Proteomes" id="UP001300496"/>
    </source>
</evidence>
<dbReference type="PANTHER" id="PTHR10192">
    <property type="entry name" value="MOLYBDOPTERIN BIOSYNTHESIS PROTEIN"/>
    <property type="match status" value="1"/>
</dbReference>
<dbReference type="Gene3D" id="2.40.340.10">
    <property type="entry name" value="MoeA, C-terminal, domain IV"/>
    <property type="match status" value="1"/>
</dbReference>
<dbReference type="SMART" id="SM00852">
    <property type="entry name" value="MoCF_biosynth"/>
    <property type="match status" value="1"/>
</dbReference>
<comment type="similarity">
    <text evidence="3 7">Belongs to the MoeA family.</text>
</comment>
<dbReference type="Gene3D" id="3.90.105.10">
    <property type="entry name" value="Molybdopterin biosynthesis moea protein, domain 2"/>
    <property type="match status" value="1"/>
</dbReference>
<sequence length="433" mass="44477">MSKPRRSVADHRAAVAALLVAAGLDPAAPTRLGAEDLPLTACSLTGDPARWRGRILADDIAAATSLPLFDNAQMDGYAVRAADLTGATADAPVSLDVRPASVAGEPATGLQSGQAVPIMTGAPLPAGADAVVPIEHTDPPRFGPHARVRMAASVMPGTYVRRAGSDVAAGELLLRAGDALTPAAFGVLAAVGARTVSVRRRPKVLLTVTGHEVRQPGETLAPGQIYDANSFSLWSALTEVGADVVVAPCESDEPERLRAVLQEHLPGADLLITVGGVSAGAREVVRDVLAPLGVWFGSVAMQPGGPQGLGTVPTDGGVVPAICFPGNPVSCLVSFEMFLRPLLAALATGFPPAVLARPAAHVPLAEPLVSPRDMHQVRRGIVDAEGRVRALGGASSHLLHAYARSSVLIHVPAGVEHLAAGDDVETWRIDGCC</sequence>
<dbReference type="InterPro" id="IPR036425">
    <property type="entry name" value="MoaB/Mog-like_dom_sf"/>
</dbReference>
<name>A0ABT2PCM2_9MICO</name>
<evidence type="ECO:0000256" key="2">
    <source>
        <dbReference type="ARBA" id="ARBA00005046"/>
    </source>
</evidence>
<protein>
    <recommendedName>
        <fullName evidence="7">Molybdopterin molybdenumtransferase</fullName>
        <ecNumber evidence="7">2.10.1.1</ecNumber>
    </recommendedName>
</protein>
<evidence type="ECO:0000259" key="8">
    <source>
        <dbReference type="SMART" id="SM00852"/>
    </source>
</evidence>
<comment type="cofactor">
    <cofactor evidence="7">
        <name>Mg(2+)</name>
        <dbReference type="ChEBI" id="CHEBI:18420"/>
    </cofactor>
</comment>
<accession>A0ABT2PCM2</accession>
<keyword evidence="7" id="KW-0460">Magnesium</keyword>
<comment type="caution">
    <text evidence="9">The sequence shown here is derived from an EMBL/GenBank/DDBJ whole genome shotgun (WGS) entry which is preliminary data.</text>
</comment>
<dbReference type="Gene3D" id="3.40.980.10">
    <property type="entry name" value="MoaB/Mog-like domain"/>
    <property type="match status" value="1"/>
</dbReference>
<proteinExistence type="inferred from homology"/>
<comment type="catalytic activity">
    <reaction evidence="6">
        <text>adenylyl-molybdopterin + molybdate = Mo-molybdopterin + AMP + H(+)</text>
        <dbReference type="Rhea" id="RHEA:35047"/>
        <dbReference type="ChEBI" id="CHEBI:15378"/>
        <dbReference type="ChEBI" id="CHEBI:36264"/>
        <dbReference type="ChEBI" id="CHEBI:62727"/>
        <dbReference type="ChEBI" id="CHEBI:71302"/>
        <dbReference type="ChEBI" id="CHEBI:456215"/>
        <dbReference type="EC" id="2.10.1.1"/>
    </reaction>
</comment>
<evidence type="ECO:0000256" key="5">
    <source>
        <dbReference type="ARBA" id="ARBA00023150"/>
    </source>
</evidence>
<evidence type="ECO:0000256" key="1">
    <source>
        <dbReference type="ARBA" id="ARBA00002901"/>
    </source>
</evidence>
<dbReference type="InterPro" id="IPR036688">
    <property type="entry name" value="MoeA_C_domain_IV_sf"/>
</dbReference>
<dbReference type="Pfam" id="PF03454">
    <property type="entry name" value="MoeA_C"/>
    <property type="match status" value="1"/>
</dbReference>
<evidence type="ECO:0000256" key="6">
    <source>
        <dbReference type="ARBA" id="ARBA00047317"/>
    </source>
</evidence>
<dbReference type="CDD" id="cd00887">
    <property type="entry name" value="MoeA"/>
    <property type="match status" value="1"/>
</dbReference>